<gene>
    <name evidence="1" type="ORF">FGO68_gene13488</name>
</gene>
<organism evidence="1 2">
    <name type="scientific">Halteria grandinella</name>
    <dbReference type="NCBI Taxonomy" id="5974"/>
    <lineage>
        <taxon>Eukaryota</taxon>
        <taxon>Sar</taxon>
        <taxon>Alveolata</taxon>
        <taxon>Ciliophora</taxon>
        <taxon>Intramacronucleata</taxon>
        <taxon>Spirotrichea</taxon>
        <taxon>Stichotrichia</taxon>
        <taxon>Sporadotrichida</taxon>
        <taxon>Halteriidae</taxon>
        <taxon>Halteria</taxon>
    </lineage>
</organism>
<dbReference type="AlphaFoldDB" id="A0A8J8NF95"/>
<reference evidence="1" key="1">
    <citation type="submission" date="2019-06" db="EMBL/GenBank/DDBJ databases">
        <authorList>
            <person name="Zheng W."/>
        </authorList>
    </citation>
    <scope>NUCLEOTIDE SEQUENCE</scope>
    <source>
        <strain evidence="1">QDHG01</strain>
    </source>
</reference>
<evidence type="ECO:0000313" key="1">
    <source>
        <dbReference type="EMBL" id="TNV73589.1"/>
    </source>
</evidence>
<evidence type="ECO:0000313" key="2">
    <source>
        <dbReference type="Proteomes" id="UP000785679"/>
    </source>
</evidence>
<protein>
    <submittedName>
        <fullName evidence="1">Uncharacterized protein</fullName>
    </submittedName>
</protein>
<accession>A0A8J8NF95</accession>
<sequence>MLSPKQLVVWKSRRPSAPRVWRTSRSPLMGCPIMCSLQMLKCEFSMVVSKQRLWLSSCSSATSCFTTSSSLALRVELLTRSPRSLTTLGTSLLKAWIWKWVFSRPVWDWKRAPMFSMVSVISDLLREVVPRVSIFSRRQAVPEVSRSSWREPAPMQTPTEAVWWLVLSVHTRMPFERVVIWKGLTNLRGSGISPKGSSPKLDKMGVFEN</sequence>
<dbReference type="Proteomes" id="UP000785679">
    <property type="component" value="Unassembled WGS sequence"/>
</dbReference>
<dbReference type="EMBL" id="RRYP01018561">
    <property type="protein sequence ID" value="TNV73589.1"/>
    <property type="molecule type" value="Genomic_DNA"/>
</dbReference>
<proteinExistence type="predicted"/>
<comment type="caution">
    <text evidence="1">The sequence shown here is derived from an EMBL/GenBank/DDBJ whole genome shotgun (WGS) entry which is preliminary data.</text>
</comment>
<name>A0A8J8NF95_HALGN</name>
<keyword evidence="2" id="KW-1185">Reference proteome</keyword>